<dbReference type="Gene3D" id="1.10.357.10">
    <property type="entry name" value="Tetracycline Repressor, domain 2"/>
    <property type="match status" value="1"/>
</dbReference>
<evidence type="ECO:0000259" key="5">
    <source>
        <dbReference type="PROSITE" id="PS50977"/>
    </source>
</evidence>
<evidence type="ECO:0000256" key="2">
    <source>
        <dbReference type="ARBA" id="ARBA00023125"/>
    </source>
</evidence>
<organism evidence="6 7">
    <name type="scientific">Mycolicibacterium septicum DSM 44393</name>
    <dbReference type="NCBI Taxonomy" id="1341646"/>
    <lineage>
        <taxon>Bacteria</taxon>
        <taxon>Bacillati</taxon>
        <taxon>Actinomycetota</taxon>
        <taxon>Actinomycetes</taxon>
        <taxon>Mycobacteriales</taxon>
        <taxon>Mycobacteriaceae</taxon>
        <taxon>Mycolicibacterium</taxon>
    </lineage>
</organism>
<dbReference type="EMBL" id="JAAXPJ010000010">
    <property type="protein sequence ID" value="NKZ13774.1"/>
    <property type="molecule type" value="Genomic_DNA"/>
</dbReference>
<evidence type="ECO:0000256" key="4">
    <source>
        <dbReference type="PROSITE-ProRule" id="PRU00335"/>
    </source>
</evidence>
<evidence type="ECO:0000256" key="1">
    <source>
        <dbReference type="ARBA" id="ARBA00023015"/>
    </source>
</evidence>
<comment type="caution">
    <text evidence="6">The sequence shown here is derived from an EMBL/GenBank/DDBJ whole genome shotgun (WGS) entry which is preliminary data.</text>
</comment>
<dbReference type="PANTHER" id="PTHR47506:SF1">
    <property type="entry name" value="HTH-TYPE TRANSCRIPTIONAL REGULATOR YJDC"/>
    <property type="match status" value="1"/>
</dbReference>
<dbReference type="RefSeq" id="WP_044515891.1">
    <property type="nucleotide sequence ID" value="NZ_HG322951.1"/>
</dbReference>
<keyword evidence="2 4" id="KW-0238">DNA-binding</keyword>
<dbReference type="InterPro" id="IPR011075">
    <property type="entry name" value="TetR_C"/>
</dbReference>
<dbReference type="PANTHER" id="PTHR47506">
    <property type="entry name" value="TRANSCRIPTIONAL REGULATORY PROTEIN"/>
    <property type="match status" value="1"/>
</dbReference>
<dbReference type="Proteomes" id="UP000518188">
    <property type="component" value="Unassembled WGS sequence"/>
</dbReference>
<accession>A0A7X6MT06</accession>
<dbReference type="InterPro" id="IPR001647">
    <property type="entry name" value="HTH_TetR"/>
</dbReference>
<dbReference type="PROSITE" id="PS50977">
    <property type="entry name" value="HTH_TETR_2"/>
    <property type="match status" value="1"/>
</dbReference>
<proteinExistence type="predicted"/>
<evidence type="ECO:0000313" key="7">
    <source>
        <dbReference type="Proteomes" id="UP000518188"/>
    </source>
</evidence>
<dbReference type="Gene3D" id="1.10.10.60">
    <property type="entry name" value="Homeodomain-like"/>
    <property type="match status" value="1"/>
</dbReference>
<keyword evidence="3" id="KW-0804">Transcription</keyword>
<protein>
    <submittedName>
        <fullName evidence="6">TetR/AcrR family transcriptional regulator</fullName>
    </submittedName>
</protein>
<keyword evidence="1" id="KW-0805">Transcription regulation</keyword>
<dbReference type="AlphaFoldDB" id="A0A7X6MT06"/>
<gene>
    <name evidence="6" type="ORF">HGA11_22615</name>
</gene>
<reference evidence="6 7" key="1">
    <citation type="submission" date="2020-04" db="EMBL/GenBank/DDBJ databases">
        <title>MicrobeNet Type strains.</title>
        <authorList>
            <person name="Nicholson A.C."/>
        </authorList>
    </citation>
    <scope>NUCLEOTIDE SEQUENCE [LARGE SCALE GENOMIC DNA]</scope>
    <source>
        <strain evidence="6 7">ATCC 700731</strain>
    </source>
</reference>
<feature type="DNA-binding region" description="H-T-H motif" evidence="4">
    <location>
        <begin position="33"/>
        <end position="52"/>
    </location>
</feature>
<name>A0A7X6MT06_9MYCO</name>
<dbReference type="SUPFAM" id="SSF48498">
    <property type="entry name" value="Tetracyclin repressor-like, C-terminal domain"/>
    <property type="match status" value="1"/>
</dbReference>
<dbReference type="Pfam" id="PF00440">
    <property type="entry name" value="TetR_N"/>
    <property type="match status" value="1"/>
</dbReference>
<dbReference type="GO" id="GO:0003677">
    <property type="term" value="F:DNA binding"/>
    <property type="evidence" value="ECO:0007669"/>
    <property type="project" value="UniProtKB-UniRule"/>
</dbReference>
<dbReference type="InterPro" id="IPR036271">
    <property type="entry name" value="Tet_transcr_reg_TetR-rel_C_sf"/>
</dbReference>
<evidence type="ECO:0000313" key="6">
    <source>
        <dbReference type="EMBL" id="NKZ13774.1"/>
    </source>
</evidence>
<evidence type="ECO:0000256" key="3">
    <source>
        <dbReference type="ARBA" id="ARBA00023163"/>
    </source>
</evidence>
<dbReference type="SUPFAM" id="SSF46689">
    <property type="entry name" value="Homeodomain-like"/>
    <property type="match status" value="1"/>
</dbReference>
<dbReference type="InterPro" id="IPR009057">
    <property type="entry name" value="Homeodomain-like_sf"/>
</dbReference>
<feature type="domain" description="HTH tetR-type" evidence="5">
    <location>
        <begin position="10"/>
        <end position="70"/>
    </location>
</feature>
<sequence>MATTRGRPRSFDRDAVLDKVIRMFWQNGYEATSMRDLIDEVGVAAPSLYNTFGDKQHLFAEAVEVYDREYGGFIDAALAEEPTARRAAARVFAEAPARYTRRGLPLGCLIVSGDAGTADPVVQKSMRMVRERKIAQFSDKIRADIAAGALPSSTDPDALARYVMAVLSGIAQQARDGAARVKLDRLAAVAAGLWP</sequence>
<dbReference type="Pfam" id="PF16925">
    <property type="entry name" value="TetR_C_13"/>
    <property type="match status" value="1"/>
</dbReference>